<dbReference type="InterPro" id="IPR043502">
    <property type="entry name" value="DNA/RNA_pol_sf"/>
</dbReference>
<dbReference type="Gene3D" id="3.60.10.10">
    <property type="entry name" value="Endonuclease/exonuclease/phosphatase"/>
    <property type="match status" value="1"/>
</dbReference>
<dbReference type="SUPFAM" id="SSF56219">
    <property type="entry name" value="DNase I-like"/>
    <property type="match status" value="1"/>
</dbReference>
<organism evidence="4">
    <name type="scientific">Rattus norvegicus</name>
    <name type="common">Rat</name>
    <dbReference type="NCBI Taxonomy" id="10116"/>
    <lineage>
        <taxon>Eukaryota</taxon>
        <taxon>Metazoa</taxon>
        <taxon>Chordata</taxon>
        <taxon>Craniata</taxon>
        <taxon>Vertebrata</taxon>
        <taxon>Euteleostomi</taxon>
        <taxon>Mammalia</taxon>
        <taxon>Eutheria</taxon>
        <taxon>Euarchontoglires</taxon>
        <taxon>Glires</taxon>
        <taxon>Rodentia</taxon>
        <taxon>Myomorpha</taxon>
        <taxon>Muroidea</taxon>
        <taxon>Muridae</taxon>
        <taxon>Murinae</taxon>
        <taxon>Rattus</taxon>
    </lineage>
</organism>
<evidence type="ECO:0000259" key="3">
    <source>
        <dbReference type="PROSITE" id="PS50878"/>
    </source>
</evidence>
<dbReference type="InterPro" id="IPR036691">
    <property type="entry name" value="Endo/exonu/phosph_ase_sf"/>
</dbReference>
<dbReference type="CDD" id="cd01650">
    <property type="entry name" value="RT_nLTR_like"/>
    <property type="match status" value="1"/>
</dbReference>
<proteinExistence type="evidence at transcript level"/>
<feature type="domain" description="Reverse transcriptase" evidence="3">
    <location>
        <begin position="681"/>
        <end position="956"/>
    </location>
</feature>
<dbReference type="PhylomeDB" id="Q6QI78"/>
<evidence type="ECO:0000313" key="4">
    <source>
        <dbReference type="EMBL" id="AAS66221.1"/>
    </source>
</evidence>
<evidence type="ECO:0000256" key="1">
    <source>
        <dbReference type="ARBA" id="ARBA00012493"/>
    </source>
</evidence>
<dbReference type="InterPro" id="IPR000477">
    <property type="entry name" value="RT_dom"/>
</dbReference>
<reference evidence="4" key="1">
    <citation type="submission" date="2004-02" db="EMBL/GenBank/DDBJ databases">
        <title>Liver regeneration after PH.</title>
        <authorList>
            <person name="Xu C.S."/>
            <person name="Zhang L."/>
            <person name="Chang C.F."/>
            <person name="Han H.P."/>
            <person name="Wang G.P."/>
            <person name="Chai L.Q."/>
            <person name="Yuan J.Y."/>
            <person name="Yang K.J."/>
            <person name="Zhao L.F."/>
            <person name="Ma H."/>
            <person name="Wang L."/>
            <person name="Wang S.F."/>
            <person name="Xing X.K."/>
            <person name="Shen G.M."/>
            <person name="Shi J.B."/>
            <person name="Rahman S."/>
            <person name="Wang Q.N."/>
            <person name="Zhang J.B."/>
        </authorList>
    </citation>
    <scope>NUCLEOTIDE SEQUENCE</scope>
</reference>
<name>Q6QI78_RAT</name>
<dbReference type="Pfam" id="PF00078">
    <property type="entry name" value="RVT_1"/>
    <property type="match status" value="1"/>
</dbReference>
<sequence length="1714" mass="200613">MECPNTPEKQDLVSKSYLIMMLEDFKKDMNTLRETQENINKQVEAYREESQKSLKEFQENTIKQLKELKMEIEAIKKEHMETTLDIENQKKRQGAVDTSFTNTIQEMEERISGAEDSIEIIDSTVKDNVKRKKLLVQNIQEIQDSMRRSNLRIIGIEESEDSQLKGPVNIFNKIIEENFPNLKKEIPIDIQEAYRTPNRLDQKRNTSRHIIVKTPNAQNKERILKAETHLRDKDRHYLRVKGWKTTFQANGQKKQAGVAILISNKINFQLKVIKKGKEGHFIFIKGKIHQDELSILNIYAPNTRAPTYVKETLLKLKTHIAPHTIIVGDFNTPLSSMDRSWKQKLNSDVDRLREVMSQMDLTDIYRTFYPKAKGYTFFSAPHGTFSKIDHIIGQKTGLNRYRKIEIIPCVLSDHHSLKLVFNNNKGRMPTYTWKLNNALLNDNLVKEEIKKEIKNFLEFNENEDTTYSNLWDTMKAVLRGKLIALSACRKKQERAYVSSLTAHLKALEQKEANTPRRSRRQEIIKLRAEINQVETKRTIERINRTKSWFFEKINKIDKPLARLTRGHRECVQINKIRNEKGDITTDSEEIQKIIRPYYKNLYSTKFENLQEMDNFLDRYQVSKLNQEQINQLNNPITPKEIEAVIKGLPTKKSPGPDGFSAEFYQTFIEDLIPILSKLFHKIETDGALPNSFYEATITLTPKPHKDTTKKENFRPISLMNIDAKILNKILANRIQEHIKTIIHHDQVGFIPGMQGWFNIRKTINVIHYINKLKEQNHMIISLDAEKAFDKIQYPFMIKDLERIGIQGPYLNIVKAIYSKPVANIKLNGEKLEAIPLKSGTRQGCPLSPYLFNIVLEVLARAIRQQKEIKGIQIGKEEVKISLFADDMIVYLSDPKSSTRELLKLINNFSKVAGYKINSNKSVAFLYTKEKQAEKEIRETTPFIIDPNNIKYLSVTLTKQVKDLYNKNFKTLRKEIEEDLRRWKDLPCSWIGRINIVKMAILPKAIYRFNAIPIKIPIQFFKELDRTICKFIWNNKKPRITKAILNNKRTSGGITIPELKQYYRAIVIKTGWYWYRDRQIDQWNRIEDPEMNPHTYGHLIFDKGAKTIQWKKDSIFSKWIAKAILNNKRTSGGITIPELKQYYRAIVIKTAWYWYRDRQIDQWNGIEDPEMNPHTYGHLIFDKGAKTIQWKKDSIFSKWCWFNWRATCRRMQIDPCLSPCTKLKSKWIKDLHIKPDTLKLIEEKLGKHLEHMGTGKNFLNKTPMAYALRSRIDKWDLIKLQSFCKAKDTVVRTKRQPTDWEKIFTNPTTDRGLISKIYKELKKLDRRETNNPIKKWGSELNKEFTSEECRMAEKHLKKCSTSLVIREMQIKTTLRFHLTPVTMAKIKNSGDSRCWRGCGERGTLLHCWWDCRLVKPFWKSVWRFLRKLDIELPEDPAIPLLGIYPKDASTYKRDTCSTMFIAALFIIARSWKEPRCPSTEEWIQKMWYIYTMEYYSAIKNNEFMKFVGKWLELENIILSELTQSQKDIHGLQFIIERKSRQQKLKTAGHIACTVKSREIWICTDLLFNSLSPVPETEMRCHPLQMKPSHIKAVKVELGIKPKGTLGMYDCCHGNSDQMVPLLEMQVISDTNKIYPELYSFHLRFPTWRKTCEPQPGQPVASAGHVCLQCLDLLHKNPFQVQAGIHMVVNLLRFPVSPEKLAQDPHPSHPGYLSGI</sequence>
<dbReference type="GO" id="GO:0003964">
    <property type="term" value="F:RNA-directed DNA polymerase activity"/>
    <property type="evidence" value="ECO:0007669"/>
    <property type="project" value="UniProtKB-EC"/>
</dbReference>
<dbReference type="EMBL" id="AY539881">
    <property type="protein sequence ID" value="AAS66221.1"/>
    <property type="molecule type" value="mRNA"/>
</dbReference>
<dbReference type="InterPro" id="IPR043636">
    <property type="entry name" value="L1_RRM_dom"/>
</dbReference>
<feature type="coiled-coil region" evidence="2">
    <location>
        <begin position="22"/>
        <end position="124"/>
    </location>
</feature>
<protein>
    <recommendedName>
        <fullName evidence="1">RNA-directed DNA polymerase</fullName>
        <ecNumber evidence="1">2.7.7.49</ecNumber>
    </recommendedName>
</protein>
<dbReference type="Pfam" id="PF02994">
    <property type="entry name" value="Transposase_22"/>
    <property type="match status" value="1"/>
</dbReference>
<dbReference type="FunFam" id="1.20.5.390:FF:000005">
    <property type="entry name" value="LINE-1 retrotransposable element ORF1 protein"/>
    <property type="match status" value="1"/>
</dbReference>
<dbReference type="CDD" id="cd09076">
    <property type="entry name" value="L1-EN"/>
    <property type="match status" value="1"/>
</dbReference>
<dbReference type="PANTHER" id="PTHR19446">
    <property type="entry name" value="REVERSE TRANSCRIPTASES"/>
    <property type="match status" value="1"/>
</dbReference>
<dbReference type="UCSC" id="RGD:2324782">
    <property type="organism name" value="rat"/>
</dbReference>
<accession>Q6QI78</accession>
<dbReference type="PROSITE" id="PS50878">
    <property type="entry name" value="RT_POL"/>
    <property type="match status" value="1"/>
</dbReference>
<evidence type="ECO:0000256" key="2">
    <source>
        <dbReference type="SAM" id="Coils"/>
    </source>
</evidence>
<keyword evidence="2" id="KW-0175">Coiled coil</keyword>
<dbReference type="Gene3D" id="1.20.5.390">
    <property type="entry name" value="L1 transposable element, trimerization domain"/>
    <property type="match status" value="1"/>
</dbReference>
<dbReference type="SUPFAM" id="SSF56672">
    <property type="entry name" value="DNA/RNA polymerases"/>
    <property type="match status" value="1"/>
</dbReference>
<dbReference type="EC" id="2.7.7.49" evidence="1"/>